<reference evidence="2" key="2">
    <citation type="submission" date="2015-01" db="EMBL/GenBank/DDBJ databases">
        <title>Evolutionary Origins and Diversification of the Mycorrhizal Mutualists.</title>
        <authorList>
            <consortium name="DOE Joint Genome Institute"/>
            <consortium name="Mycorrhizal Genomics Consortium"/>
            <person name="Kohler A."/>
            <person name="Kuo A."/>
            <person name="Nagy L.G."/>
            <person name="Floudas D."/>
            <person name="Copeland A."/>
            <person name="Barry K.W."/>
            <person name="Cichocki N."/>
            <person name="Veneault-Fourrey C."/>
            <person name="LaButti K."/>
            <person name="Lindquist E.A."/>
            <person name="Lipzen A."/>
            <person name="Lundell T."/>
            <person name="Morin E."/>
            <person name="Murat C."/>
            <person name="Riley R."/>
            <person name="Ohm R."/>
            <person name="Sun H."/>
            <person name="Tunlid A."/>
            <person name="Henrissat B."/>
            <person name="Grigoriev I.V."/>
            <person name="Hibbett D.S."/>
            <person name="Martin F."/>
        </authorList>
    </citation>
    <scope>NUCLEOTIDE SEQUENCE [LARGE SCALE GENOMIC DNA]</scope>
    <source>
        <strain evidence="2">441</strain>
    </source>
</reference>
<feature type="non-terminal residue" evidence="1">
    <location>
        <position position="1"/>
    </location>
</feature>
<gene>
    <name evidence="1" type="ORF">PISMIDRAFT_684311</name>
</gene>
<keyword evidence="2" id="KW-1185">Reference proteome</keyword>
<name>A0A0C9Z780_9AGAM</name>
<dbReference type="AlphaFoldDB" id="A0A0C9Z780"/>
<reference evidence="1 2" key="1">
    <citation type="submission" date="2014-04" db="EMBL/GenBank/DDBJ databases">
        <authorList>
            <consortium name="DOE Joint Genome Institute"/>
            <person name="Kuo A."/>
            <person name="Kohler A."/>
            <person name="Costa M.D."/>
            <person name="Nagy L.G."/>
            <person name="Floudas D."/>
            <person name="Copeland A."/>
            <person name="Barry K.W."/>
            <person name="Cichocki N."/>
            <person name="Veneault-Fourrey C."/>
            <person name="LaButti K."/>
            <person name="Lindquist E.A."/>
            <person name="Lipzen A."/>
            <person name="Lundell T."/>
            <person name="Morin E."/>
            <person name="Murat C."/>
            <person name="Sun H."/>
            <person name="Tunlid A."/>
            <person name="Henrissat B."/>
            <person name="Grigoriev I.V."/>
            <person name="Hibbett D.S."/>
            <person name="Martin F."/>
            <person name="Nordberg H.P."/>
            <person name="Cantor M.N."/>
            <person name="Hua S.X."/>
        </authorList>
    </citation>
    <scope>NUCLEOTIDE SEQUENCE [LARGE SCALE GENOMIC DNA]</scope>
    <source>
        <strain evidence="1 2">441</strain>
    </source>
</reference>
<dbReference type="EMBL" id="KN833808">
    <property type="protein sequence ID" value="KIK18277.1"/>
    <property type="molecule type" value="Genomic_DNA"/>
</dbReference>
<dbReference type="HOGENOM" id="CLU_2475035_0_0_1"/>
<accession>A0A0C9Z780</accession>
<protein>
    <submittedName>
        <fullName evidence="1">Uncharacterized protein</fullName>
    </submittedName>
</protein>
<dbReference type="Proteomes" id="UP000054018">
    <property type="component" value="Unassembled WGS sequence"/>
</dbReference>
<feature type="non-terminal residue" evidence="1">
    <location>
        <position position="88"/>
    </location>
</feature>
<sequence length="88" mass="9772">VHGVVICWRHYCLVGGHDGYECVYSIPRSGVHLDEPFERSTFPRMRSSGLRTVPGEDALLPEDIVRRTNQNSQHCCSSDPGGDPLTCT</sequence>
<organism evidence="1 2">
    <name type="scientific">Pisolithus microcarpus 441</name>
    <dbReference type="NCBI Taxonomy" id="765257"/>
    <lineage>
        <taxon>Eukaryota</taxon>
        <taxon>Fungi</taxon>
        <taxon>Dikarya</taxon>
        <taxon>Basidiomycota</taxon>
        <taxon>Agaricomycotina</taxon>
        <taxon>Agaricomycetes</taxon>
        <taxon>Agaricomycetidae</taxon>
        <taxon>Boletales</taxon>
        <taxon>Sclerodermatineae</taxon>
        <taxon>Pisolithaceae</taxon>
        <taxon>Pisolithus</taxon>
    </lineage>
</organism>
<proteinExistence type="predicted"/>
<evidence type="ECO:0000313" key="2">
    <source>
        <dbReference type="Proteomes" id="UP000054018"/>
    </source>
</evidence>
<evidence type="ECO:0000313" key="1">
    <source>
        <dbReference type="EMBL" id="KIK18277.1"/>
    </source>
</evidence>
<dbReference type="OrthoDB" id="10374983at2759"/>